<evidence type="ECO:0000256" key="3">
    <source>
        <dbReference type="ARBA" id="ARBA00022692"/>
    </source>
</evidence>
<feature type="transmembrane region" description="Helical" evidence="6">
    <location>
        <begin position="168"/>
        <end position="185"/>
    </location>
</feature>
<dbReference type="InterPro" id="IPR045069">
    <property type="entry name" value="MATE_euk"/>
</dbReference>
<dbReference type="Proteomes" id="UP000288805">
    <property type="component" value="Unassembled WGS sequence"/>
</dbReference>
<feature type="transmembrane region" description="Helical" evidence="6">
    <location>
        <begin position="391"/>
        <end position="412"/>
    </location>
</feature>
<evidence type="ECO:0000313" key="8">
    <source>
        <dbReference type="EMBL" id="RVX04296.1"/>
    </source>
</evidence>
<dbReference type="InterPro" id="IPR002528">
    <property type="entry name" value="MATE_fam"/>
</dbReference>
<feature type="transmembrane region" description="Helical" evidence="6">
    <location>
        <begin position="90"/>
        <end position="111"/>
    </location>
</feature>
<comment type="similarity">
    <text evidence="2 6">Belongs to the multi antimicrobial extrusion (MATE) (TC 2.A.66.1) family.</text>
</comment>
<evidence type="ECO:0000256" key="2">
    <source>
        <dbReference type="ARBA" id="ARBA00010199"/>
    </source>
</evidence>
<evidence type="ECO:0000256" key="6">
    <source>
        <dbReference type="RuleBase" id="RU004914"/>
    </source>
</evidence>
<feature type="transmembrane region" description="Helical" evidence="6">
    <location>
        <begin position="131"/>
        <end position="148"/>
    </location>
</feature>
<evidence type="ECO:0000256" key="7">
    <source>
        <dbReference type="SAM" id="MobiDB-lite"/>
    </source>
</evidence>
<name>A0A438J5X1_VITVI</name>
<evidence type="ECO:0000313" key="9">
    <source>
        <dbReference type="Proteomes" id="UP000288805"/>
    </source>
</evidence>
<organism evidence="8 9">
    <name type="scientific">Vitis vinifera</name>
    <name type="common">Grape</name>
    <dbReference type="NCBI Taxonomy" id="29760"/>
    <lineage>
        <taxon>Eukaryota</taxon>
        <taxon>Viridiplantae</taxon>
        <taxon>Streptophyta</taxon>
        <taxon>Embryophyta</taxon>
        <taxon>Tracheophyta</taxon>
        <taxon>Spermatophyta</taxon>
        <taxon>Magnoliopsida</taxon>
        <taxon>eudicotyledons</taxon>
        <taxon>Gunneridae</taxon>
        <taxon>Pentapetalae</taxon>
        <taxon>rosids</taxon>
        <taxon>Vitales</taxon>
        <taxon>Vitaceae</taxon>
        <taxon>Viteae</taxon>
        <taxon>Vitis</taxon>
    </lineage>
</organism>
<feature type="transmembrane region" description="Helical" evidence="6">
    <location>
        <begin position="49"/>
        <end position="70"/>
    </location>
</feature>
<feature type="transmembrane region" description="Helical" evidence="6">
    <location>
        <begin position="347"/>
        <end position="371"/>
    </location>
</feature>
<feature type="transmembrane region" description="Helical" evidence="6">
    <location>
        <begin position="222"/>
        <end position="248"/>
    </location>
</feature>
<evidence type="ECO:0000256" key="4">
    <source>
        <dbReference type="ARBA" id="ARBA00022989"/>
    </source>
</evidence>
<keyword evidence="5 6" id="KW-0472">Membrane</keyword>
<feature type="transmembrane region" description="Helical" evidence="6">
    <location>
        <begin position="419"/>
        <end position="443"/>
    </location>
</feature>
<gene>
    <name evidence="8" type="primary">DTX29_3</name>
    <name evidence="8" type="ORF">CK203_018486</name>
</gene>
<dbReference type="EMBL" id="QGNW01000061">
    <property type="protein sequence ID" value="RVX04296.1"/>
    <property type="molecule type" value="Genomic_DNA"/>
</dbReference>
<reference evidence="8 9" key="1">
    <citation type="journal article" date="2018" name="PLoS Genet.">
        <title>Population sequencing reveals clonal diversity and ancestral inbreeding in the grapevine cultivar Chardonnay.</title>
        <authorList>
            <person name="Roach M.J."/>
            <person name="Johnson D.L."/>
            <person name="Bohlmann J."/>
            <person name="van Vuuren H.J."/>
            <person name="Jones S.J."/>
            <person name="Pretorius I.S."/>
            <person name="Schmidt S.A."/>
            <person name="Borneman A.R."/>
        </authorList>
    </citation>
    <scope>NUCLEOTIDE SEQUENCE [LARGE SCALE GENOMIC DNA]</scope>
    <source>
        <strain evidence="9">cv. Chardonnay</strain>
        <tissue evidence="8">Leaf</tissue>
    </source>
</reference>
<sequence>MDSGERPLLSTGDQEGPTPEQGTNYDNDIDPINGVEDFVKKFLIESKKLWRLAGPTILLYLCQYSLGAITQVFAGQVGVLDLAAFAYENLVIAGFSSGILYGMGSAVETLCGQAFGAGRVDMLGVYLQRSWIILLATSLVLCFLYIFAEQLLKFLGESDEIAKAAGDFAPWMLPQLFAYALNYPISKFLQSQRKMMVMCYISAVALILHTVFSWLLMLKLGWGLVGAAVVLNVSWWFIVVAQLLYILTGSCGRAWSGLSREAFHNLWEFLKLSIASAVMLSLEVWYLAILIVFAGYVKTNEEVSVDAMSVCMNILAWALMVFLGFNAGISVRVSNELGASHPRSTKFSIVVAIITSLSTAFVLALIPIIFAKQYPSWFSTDALVKELVYKLTPLLAISVVNNVQPVLSGVAVGAGWQTLVAYVNIGCNYIFGIPLGLVLGLKLGLGVEGIWSGMLSGTMIQTCILFIIIYRTDWNKEASVSGDRIRKWGGDTASAENDVEK</sequence>
<comment type="subcellular location">
    <subcellularLocation>
        <location evidence="1">Membrane</location>
        <topology evidence="1">Multi-pass membrane protein</topology>
    </subcellularLocation>
</comment>
<evidence type="ECO:0000256" key="1">
    <source>
        <dbReference type="ARBA" id="ARBA00004141"/>
    </source>
</evidence>
<keyword evidence="4 6" id="KW-1133">Transmembrane helix</keyword>
<keyword evidence="3 6" id="KW-0812">Transmembrane</keyword>
<feature type="transmembrane region" description="Helical" evidence="6">
    <location>
        <begin position="449"/>
        <end position="470"/>
    </location>
</feature>
<comment type="caution">
    <text evidence="8">The sequence shown here is derived from an EMBL/GenBank/DDBJ whole genome shotgun (WGS) entry which is preliminary data.</text>
</comment>
<dbReference type="GO" id="GO:0042910">
    <property type="term" value="F:xenobiotic transmembrane transporter activity"/>
    <property type="evidence" value="ECO:0007669"/>
    <property type="project" value="InterPro"/>
</dbReference>
<feature type="transmembrane region" description="Helical" evidence="6">
    <location>
        <begin position="269"/>
        <end position="294"/>
    </location>
</feature>
<dbReference type="GO" id="GO:1990961">
    <property type="term" value="P:xenobiotic detoxification by transmembrane export across the plasma membrane"/>
    <property type="evidence" value="ECO:0007669"/>
    <property type="project" value="InterPro"/>
</dbReference>
<dbReference type="CDD" id="cd13132">
    <property type="entry name" value="MATE_eukaryotic"/>
    <property type="match status" value="1"/>
</dbReference>
<dbReference type="PANTHER" id="PTHR11206">
    <property type="entry name" value="MULTIDRUG RESISTANCE PROTEIN"/>
    <property type="match status" value="1"/>
</dbReference>
<dbReference type="Pfam" id="PF01554">
    <property type="entry name" value="MatE"/>
    <property type="match status" value="2"/>
</dbReference>
<evidence type="ECO:0000256" key="5">
    <source>
        <dbReference type="ARBA" id="ARBA00023136"/>
    </source>
</evidence>
<dbReference type="GO" id="GO:0016020">
    <property type="term" value="C:membrane"/>
    <property type="evidence" value="ECO:0007669"/>
    <property type="project" value="UniProtKB-SubCell"/>
</dbReference>
<dbReference type="AlphaFoldDB" id="A0A438J5X1"/>
<proteinExistence type="inferred from homology"/>
<protein>
    <recommendedName>
        <fullName evidence="6">Protein DETOXIFICATION</fullName>
    </recommendedName>
    <alternativeName>
        <fullName evidence="6">Multidrug and toxic compound extrusion protein</fullName>
    </alternativeName>
</protein>
<feature type="transmembrane region" description="Helical" evidence="6">
    <location>
        <begin position="314"/>
        <end position="335"/>
    </location>
</feature>
<dbReference type="GO" id="GO:0015297">
    <property type="term" value="F:antiporter activity"/>
    <property type="evidence" value="ECO:0007669"/>
    <property type="project" value="InterPro"/>
</dbReference>
<feature type="region of interest" description="Disordered" evidence="7">
    <location>
        <begin position="1"/>
        <end position="29"/>
    </location>
</feature>
<feature type="transmembrane region" description="Helical" evidence="6">
    <location>
        <begin position="197"/>
        <end position="216"/>
    </location>
</feature>
<dbReference type="NCBIfam" id="TIGR00797">
    <property type="entry name" value="matE"/>
    <property type="match status" value="1"/>
</dbReference>
<accession>A0A438J5X1</accession>